<protein>
    <submittedName>
        <fullName evidence="4">Type VII secretion protein EssB</fullName>
    </submittedName>
</protein>
<evidence type="ECO:0000256" key="3">
    <source>
        <dbReference type="SAM" id="Phobius"/>
    </source>
</evidence>
<feature type="transmembrane region" description="Helical" evidence="3">
    <location>
        <begin position="220"/>
        <end position="243"/>
    </location>
</feature>
<sequence length="455" mass="52323">MAEKNPDYLEQQLECSITKDNLERSFIFQQEKIKLDDPLEIAMLEKIDSDIQRKIEMTEDELLIHIKPADSYQNFNEIHKKNRHSRWVFAHQLVEKVKSHAYPRLHLIVAPDNLVLTKGLAPAFLHYGVKESIPPYEKDEERIWHEVRAVIAAAVDEKFTFEQYIKFYDTIQVSPLVKEIFDAKTTEDLSALISRKIMLLEEKDRSLVHIPEKKWKTFRYAALGLLILLIPAIIYTAYSVFFLQPRDAAFVSSGENYQTSNYSEVINDLEKYKVESMPKVVRYQLAHSYIVTGDFVKGTQKENIRKRLNLRTDERYYEYFIRMGRGESEKAIEVARNLADRFILTVALIQYKGDLQANKEMKSEERQAKIKELDSEIAENTKKIDEDKAQAAEEERKKQEALDKVEEEQAKEAAEKQPAVPAAGKPAAPAPGKQPAAPATGKQPAPEQPAAPKTN</sequence>
<dbReference type="Pfam" id="PF10140">
    <property type="entry name" value="YukC"/>
    <property type="match status" value="1"/>
</dbReference>
<feature type="region of interest" description="Disordered" evidence="2">
    <location>
        <begin position="381"/>
        <end position="455"/>
    </location>
</feature>
<feature type="compositionally biased region" description="Basic and acidic residues" evidence="2">
    <location>
        <begin position="381"/>
        <end position="415"/>
    </location>
</feature>
<comment type="similarity">
    <text evidence="1">Belongs to the EssB family.</text>
</comment>
<organism evidence="4 5">
    <name type="scientific">Metabacillus sediminis</name>
    <dbReference type="NCBI Taxonomy" id="3117746"/>
    <lineage>
        <taxon>Bacteria</taxon>
        <taxon>Bacillati</taxon>
        <taxon>Bacillota</taxon>
        <taxon>Bacilli</taxon>
        <taxon>Bacillales</taxon>
        <taxon>Bacillaceae</taxon>
        <taxon>Metabacillus</taxon>
    </lineage>
</organism>
<name>A0ABZ2NGM8_9BACI</name>
<keyword evidence="3" id="KW-1133">Transmembrane helix</keyword>
<evidence type="ECO:0000256" key="2">
    <source>
        <dbReference type="SAM" id="MobiDB-lite"/>
    </source>
</evidence>
<dbReference type="Gene3D" id="1.10.510.10">
    <property type="entry name" value="Transferase(Phosphotransferase) domain 1"/>
    <property type="match status" value="1"/>
</dbReference>
<keyword evidence="3" id="KW-0472">Membrane</keyword>
<evidence type="ECO:0000313" key="4">
    <source>
        <dbReference type="EMBL" id="WXB96707.1"/>
    </source>
</evidence>
<keyword evidence="3" id="KW-0812">Transmembrane</keyword>
<dbReference type="Proteomes" id="UP001377337">
    <property type="component" value="Chromosome"/>
</dbReference>
<gene>
    <name evidence="4" type="primary">essB</name>
    <name evidence="4" type="ORF">WCV65_19585</name>
</gene>
<dbReference type="InterPro" id="IPR042565">
    <property type="entry name" value="T7SS_EssB_C"/>
</dbReference>
<dbReference type="RefSeq" id="WP_338778826.1">
    <property type="nucleotide sequence ID" value="NZ_CP147407.1"/>
</dbReference>
<evidence type="ECO:0000256" key="1">
    <source>
        <dbReference type="ARBA" id="ARBA00010163"/>
    </source>
</evidence>
<reference evidence="4 5" key="1">
    <citation type="submission" date="2024-02" db="EMBL/GenBank/DDBJ databases">
        <title>Seven novel Bacillus-like species.</title>
        <authorList>
            <person name="Liu G."/>
        </authorList>
    </citation>
    <scope>NUCLEOTIDE SEQUENCE [LARGE SCALE GENOMIC DNA]</scope>
    <source>
        <strain evidence="4 5">FJAT-52054</strain>
    </source>
</reference>
<keyword evidence="5" id="KW-1185">Reference proteome</keyword>
<dbReference type="Gene3D" id="1.25.40.680">
    <property type="entry name" value="Type VII secretion system EssB, C-terminal-like domain"/>
    <property type="match status" value="1"/>
</dbReference>
<proteinExistence type="inferred from homology"/>
<dbReference type="EMBL" id="CP147407">
    <property type="protein sequence ID" value="WXB96707.1"/>
    <property type="molecule type" value="Genomic_DNA"/>
</dbReference>
<dbReference type="NCBIfam" id="TIGR03926">
    <property type="entry name" value="T7_EssB"/>
    <property type="match status" value="1"/>
</dbReference>
<accession>A0ABZ2NGM8</accession>
<feature type="compositionally biased region" description="Low complexity" evidence="2">
    <location>
        <begin position="416"/>
        <end position="455"/>
    </location>
</feature>
<dbReference type="InterPro" id="IPR018778">
    <property type="entry name" value="T7SS_EssB"/>
</dbReference>
<evidence type="ECO:0000313" key="5">
    <source>
        <dbReference type="Proteomes" id="UP001377337"/>
    </source>
</evidence>